<comment type="caution">
    <text evidence="2">The sequence shown here is derived from an EMBL/GenBank/DDBJ whole genome shotgun (WGS) entry which is preliminary data.</text>
</comment>
<evidence type="ECO:0000313" key="3">
    <source>
        <dbReference type="Proteomes" id="UP001374584"/>
    </source>
</evidence>
<dbReference type="AlphaFoldDB" id="A0AAN9QMT1"/>
<evidence type="ECO:0000256" key="1">
    <source>
        <dbReference type="SAM" id="MobiDB-lite"/>
    </source>
</evidence>
<accession>A0AAN9QMT1</accession>
<keyword evidence="3" id="KW-1185">Reference proteome</keyword>
<reference evidence="2 3" key="1">
    <citation type="submission" date="2024-01" db="EMBL/GenBank/DDBJ databases">
        <title>The genomes of 5 underutilized Papilionoideae crops provide insights into root nodulation and disease resistanc.</title>
        <authorList>
            <person name="Jiang F."/>
        </authorList>
    </citation>
    <scope>NUCLEOTIDE SEQUENCE [LARGE SCALE GENOMIC DNA]</scope>
    <source>
        <strain evidence="2">JINMINGXINNONG_FW02</strain>
        <tissue evidence="2">Leaves</tissue>
    </source>
</reference>
<evidence type="ECO:0000313" key="2">
    <source>
        <dbReference type="EMBL" id="KAK7341222.1"/>
    </source>
</evidence>
<organism evidence="2 3">
    <name type="scientific">Phaseolus coccineus</name>
    <name type="common">Scarlet runner bean</name>
    <name type="synonym">Phaseolus multiflorus</name>
    <dbReference type="NCBI Taxonomy" id="3886"/>
    <lineage>
        <taxon>Eukaryota</taxon>
        <taxon>Viridiplantae</taxon>
        <taxon>Streptophyta</taxon>
        <taxon>Embryophyta</taxon>
        <taxon>Tracheophyta</taxon>
        <taxon>Spermatophyta</taxon>
        <taxon>Magnoliopsida</taxon>
        <taxon>eudicotyledons</taxon>
        <taxon>Gunneridae</taxon>
        <taxon>Pentapetalae</taxon>
        <taxon>rosids</taxon>
        <taxon>fabids</taxon>
        <taxon>Fabales</taxon>
        <taxon>Fabaceae</taxon>
        <taxon>Papilionoideae</taxon>
        <taxon>50 kb inversion clade</taxon>
        <taxon>NPAAA clade</taxon>
        <taxon>indigoferoid/millettioid clade</taxon>
        <taxon>Phaseoleae</taxon>
        <taxon>Phaseolus</taxon>
    </lineage>
</organism>
<dbReference type="EMBL" id="JAYMYR010000009">
    <property type="protein sequence ID" value="KAK7341222.1"/>
    <property type="molecule type" value="Genomic_DNA"/>
</dbReference>
<protein>
    <submittedName>
        <fullName evidence="2">Uncharacterized protein</fullName>
    </submittedName>
</protein>
<proteinExistence type="predicted"/>
<sequence length="75" mass="8487">MAFQMREGTGSESAVAVSLVTLWTHKVADSSSPSLPCQEDKELHCSTKETHNKATHMAHRFEKHHHHHHQQSHAI</sequence>
<dbReference type="Proteomes" id="UP001374584">
    <property type="component" value="Unassembled WGS sequence"/>
</dbReference>
<feature type="region of interest" description="Disordered" evidence="1">
    <location>
        <begin position="48"/>
        <end position="75"/>
    </location>
</feature>
<feature type="compositionally biased region" description="Basic residues" evidence="1">
    <location>
        <begin position="53"/>
        <end position="75"/>
    </location>
</feature>
<gene>
    <name evidence="2" type="ORF">VNO80_24148</name>
</gene>
<name>A0AAN9QMT1_PHACN</name>